<dbReference type="KEGG" id="abas:ACPOL_2816"/>
<evidence type="ECO:0000256" key="1">
    <source>
        <dbReference type="SAM" id="MobiDB-lite"/>
    </source>
</evidence>
<dbReference type="EMBL" id="CP030840">
    <property type="protein sequence ID" value="AXC12124.1"/>
    <property type="molecule type" value="Genomic_DNA"/>
</dbReference>
<keyword evidence="3" id="KW-1185">Reference proteome</keyword>
<gene>
    <name evidence="2" type="ORF">ACPOL_2816</name>
</gene>
<proteinExistence type="predicted"/>
<feature type="region of interest" description="Disordered" evidence="1">
    <location>
        <begin position="1"/>
        <end position="20"/>
    </location>
</feature>
<sequence>MRHKRPFSSQRKGRTGDRTLLGSDACTNALASPGLPTGPWLSHVQLKLTPHGDV</sequence>
<dbReference type="AlphaFoldDB" id="A0A2Z5G035"/>
<evidence type="ECO:0000313" key="3">
    <source>
        <dbReference type="Proteomes" id="UP000253606"/>
    </source>
</evidence>
<reference evidence="2 3" key="1">
    <citation type="journal article" date="2018" name="Front. Microbiol.">
        <title>Hydrolytic Capabilities as a Key to Environmental Success: Chitinolytic and Cellulolytic Acidobacteria From Acidic Sub-arctic Soils and Boreal Peatlands.</title>
        <authorList>
            <person name="Belova S.E."/>
            <person name="Ravin N.V."/>
            <person name="Pankratov T.A."/>
            <person name="Rakitin A.L."/>
            <person name="Ivanova A.A."/>
            <person name="Beletsky A.V."/>
            <person name="Mardanov A.V."/>
            <person name="Sinninghe Damste J.S."/>
            <person name="Dedysh S.N."/>
        </authorList>
    </citation>
    <scope>NUCLEOTIDE SEQUENCE [LARGE SCALE GENOMIC DNA]</scope>
    <source>
        <strain evidence="2 3">SBC82</strain>
    </source>
</reference>
<accession>A0A2Z5G035</accession>
<evidence type="ECO:0000313" key="2">
    <source>
        <dbReference type="EMBL" id="AXC12124.1"/>
    </source>
</evidence>
<protein>
    <submittedName>
        <fullName evidence="2">Uncharacterized protein</fullName>
    </submittedName>
</protein>
<name>A0A2Z5G035_9BACT</name>
<dbReference type="Proteomes" id="UP000253606">
    <property type="component" value="Chromosome"/>
</dbReference>
<organism evidence="2 3">
    <name type="scientific">Acidisarcina polymorpha</name>
    <dbReference type="NCBI Taxonomy" id="2211140"/>
    <lineage>
        <taxon>Bacteria</taxon>
        <taxon>Pseudomonadati</taxon>
        <taxon>Acidobacteriota</taxon>
        <taxon>Terriglobia</taxon>
        <taxon>Terriglobales</taxon>
        <taxon>Acidobacteriaceae</taxon>
        <taxon>Acidisarcina</taxon>
    </lineage>
</organism>